<dbReference type="InterPro" id="IPR011010">
    <property type="entry name" value="DNA_brk_join_enz"/>
</dbReference>
<evidence type="ECO:0000256" key="5">
    <source>
        <dbReference type="SAM" id="MobiDB-lite"/>
    </source>
</evidence>
<accession>A0ABP5FCG8</accession>
<dbReference type="InterPro" id="IPR013762">
    <property type="entry name" value="Integrase-like_cat_sf"/>
</dbReference>
<proteinExistence type="predicted"/>
<evidence type="ECO:0000259" key="6">
    <source>
        <dbReference type="PROSITE" id="PS51898"/>
    </source>
</evidence>
<dbReference type="InterPro" id="IPR010998">
    <property type="entry name" value="Integrase_recombinase_N"/>
</dbReference>
<feature type="compositionally biased region" description="Basic residues" evidence="5">
    <location>
        <begin position="353"/>
        <end position="366"/>
    </location>
</feature>
<dbReference type="Pfam" id="PF00589">
    <property type="entry name" value="Phage_integrase"/>
    <property type="match status" value="1"/>
</dbReference>
<protein>
    <recommendedName>
        <fullName evidence="10">Site-specific integrase</fullName>
    </recommendedName>
</protein>
<evidence type="ECO:0000313" key="8">
    <source>
        <dbReference type="EMBL" id="GAA2021086.1"/>
    </source>
</evidence>
<dbReference type="PANTHER" id="PTHR30349:SF91">
    <property type="entry name" value="INTA PROTEIN"/>
    <property type="match status" value="1"/>
</dbReference>
<evidence type="ECO:0000256" key="2">
    <source>
        <dbReference type="ARBA" id="ARBA00023125"/>
    </source>
</evidence>
<evidence type="ECO:0000313" key="9">
    <source>
        <dbReference type="Proteomes" id="UP001500751"/>
    </source>
</evidence>
<dbReference type="PROSITE" id="PS51898">
    <property type="entry name" value="TYR_RECOMBINASE"/>
    <property type="match status" value="1"/>
</dbReference>
<dbReference type="InterPro" id="IPR004107">
    <property type="entry name" value="Integrase_SAM-like_N"/>
</dbReference>
<keyword evidence="2 4" id="KW-0238">DNA-binding</keyword>
<comment type="caution">
    <text evidence="8">The sequence shown here is derived from an EMBL/GenBank/DDBJ whole genome shotgun (WGS) entry which is preliminary data.</text>
</comment>
<evidence type="ECO:0000256" key="4">
    <source>
        <dbReference type="PROSITE-ProRule" id="PRU01248"/>
    </source>
</evidence>
<feature type="compositionally biased region" description="Polar residues" evidence="5">
    <location>
        <begin position="369"/>
        <end position="378"/>
    </location>
</feature>
<dbReference type="SUPFAM" id="SSF56349">
    <property type="entry name" value="DNA breaking-rejoining enzymes"/>
    <property type="match status" value="1"/>
</dbReference>
<reference evidence="9" key="1">
    <citation type="journal article" date="2019" name="Int. J. Syst. Evol. Microbiol.">
        <title>The Global Catalogue of Microorganisms (GCM) 10K type strain sequencing project: providing services to taxonomists for standard genome sequencing and annotation.</title>
        <authorList>
            <consortium name="The Broad Institute Genomics Platform"/>
            <consortium name="The Broad Institute Genome Sequencing Center for Infectious Disease"/>
            <person name="Wu L."/>
            <person name="Ma J."/>
        </authorList>
    </citation>
    <scope>NUCLEOTIDE SEQUENCE [LARGE SCALE GENOMIC DNA]</scope>
    <source>
        <strain evidence="9">JCM 16014</strain>
    </source>
</reference>
<organism evidence="8 9">
    <name type="scientific">Catenulispora yoronensis</name>
    <dbReference type="NCBI Taxonomy" id="450799"/>
    <lineage>
        <taxon>Bacteria</taxon>
        <taxon>Bacillati</taxon>
        <taxon>Actinomycetota</taxon>
        <taxon>Actinomycetes</taxon>
        <taxon>Catenulisporales</taxon>
        <taxon>Catenulisporaceae</taxon>
        <taxon>Catenulispora</taxon>
    </lineage>
</organism>
<keyword evidence="3" id="KW-0233">DNA recombination</keyword>
<dbReference type="Proteomes" id="UP001500751">
    <property type="component" value="Unassembled WGS sequence"/>
</dbReference>
<dbReference type="InterPro" id="IPR002104">
    <property type="entry name" value="Integrase_catalytic"/>
</dbReference>
<dbReference type="Gene3D" id="1.10.443.10">
    <property type="entry name" value="Intergrase catalytic core"/>
    <property type="match status" value="1"/>
</dbReference>
<feature type="region of interest" description="Disordered" evidence="5">
    <location>
        <begin position="345"/>
        <end position="394"/>
    </location>
</feature>
<keyword evidence="9" id="KW-1185">Reference proteome</keyword>
<evidence type="ECO:0008006" key="10">
    <source>
        <dbReference type="Google" id="ProtNLM"/>
    </source>
</evidence>
<dbReference type="EMBL" id="BAAAQN010000007">
    <property type="protein sequence ID" value="GAA2021086.1"/>
    <property type="molecule type" value="Genomic_DNA"/>
</dbReference>
<gene>
    <name evidence="8" type="ORF">GCM10009839_17450</name>
</gene>
<evidence type="ECO:0000256" key="1">
    <source>
        <dbReference type="ARBA" id="ARBA00022908"/>
    </source>
</evidence>
<dbReference type="InterPro" id="IPR050090">
    <property type="entry name" value="Tyrosine_recombinase_XerCD"/>
</dbReference>
<evidence type="ECO:0000256" key="3">
    <source>
        <dbReference type="ARBA" id="ARBA00023172"/>
    </source>
</evidence>
<feature type="domain" description="Tyr recombinase" evidence="6">
    <location>
        <begin position="129"/>
        <end position="324"/>
    </location>
</feature>
<dbReference type="PANTHER" id="PTHR30349">
    <property type="entry name" value="PHAGE INTEGRASE-RELATED"/>
    <property type="match status" value="1"/>
</dbReference>
<dbReference type="InterPro" id="IPR044068">
    <property type="entry name" value="CB"/>
</dbReference>
<keyword evidence="1" id="KW-0229">DNA integration</keyword>
<dbReference type="Gene3D" id="1.10.150.130">
    <property type="match status" value="1"/>
</dbReference>
<sequence length="394" mass="43455">MLVRDWLKTWLDTRVTVRASTLRSYQAICANHLVPYLGAVPLATLGTRQVEAMLAGVRRHSAVWGRPVTDATVQRIHATLRTALNAAVREQLIETNPAKAVRLPRVRRPLAVVWTPDRIAEWQVTGERPTVAVWTAGQTAVFLAGIREHRLYAAFHLIALRGLRRGEAAGLRWCDLDLDSATMFVTHQVQMVGGWVVQCQPKTPTSRRVVALDRTTVAVLRRHRIRQHTEHERSGIAPSGFVFTTTAGTPLTGDRLMRVFLKLLDASGLPPVRLHDLRHGAASLALQAGADLKVVQDQLGHSSIVTTADIYVSVLPEVARKAAEHTAALVLKAGRLVPGTRRIRRVDKPDHSRAHRGTVNRGRRARGNQAPTAVQQGRSVEHRDDGPEPMTSAV</sequence>
<name>A0ABP5FCG8_9ACTN</name>
<dbReference type="CDD" id="cd01189">
    <property type="entry name" value="INT_ICEBs1_C_like"/>
    <property type="match status" value="1"/>
</dbReference>
<evidence type="ECO:0000259" key="7">
    <source>
        <dbReference type="PROSITE" id="PS51900"/>
    </source>
</evidence>
<dbReference type="Pfam" id="PF14659">
    <property type="entry name" value="Phage_int_SAM_3"/>
    <property type="match status" value="1"/>
</dbReference>
<feature type="domain" description="Core-binding (CB)" evidence="7">
    <location>
        <begin position="1"/>
        <end position="88"/>
    </location>
</feature>
<dbReference type="PROSITE" id="PS51900">
    <property type="entry name" value="CB"/>
    <property type="match status" value="1"/>
</dbReference>